<organism evidence="2 3">
    <name type="scientific">Clostridium brassicae</name>
    <dbReference type="NCBI Taxonomy" id="2999072"/>
    <lineage>
        <taxon>Bacteria</taxon>
        <taxon>Bacillati</taxon>
        <taxon>Bacillota</taxon>
        <taxon>Clostridia</taxon>
        <taxon>Eubacteriales</taxon>
        <taxon>Clostridiaceae</taxon>
        <taxon>Clostridium</taxon>
    </lineage>
</organism>
<dbReference type="EMBL" id="JAPQFJ010000016">
    <property type="protein sequence ID" value="MCY6959834.1"/>
    <property type="molecule type" value="Genomic_DNA"/>
</dbReference>
<name>A0ABT4DBZ9_9CLOT</name>
<feature type="domain" description="Prolow-density lipoprotein receptor-related protein 1-like beta-propeller" evidence="1">
    <location>
        <begin position="29"/>
        <end position="164"/>
    </location>
</feature>
<keyword evidence="3" id="KW-1185">Reference proteome</keyword>
<evidence type="ECO:0000313" key="2">
    <source>
        <dbReference type="EMBL" id="MCY6959834.1"/>
    </source>
</evidence>
<evidence type="ECO:0000313" key="3">
    <source>
        <dbReference type="Proteomes" id="UP001144612"/>
    </source>
</evidence>
<dbReference type="SUPFAM" id="SSF63825">
    <property type="entry name" value="YWTD domain"/>
    <property type="match status" value="1"/>
</dbReference>
<evidence type="ECO:0000259" key="1">
    <source>
        <dbReference type="Pfam" id="PF16472"/>
    </source>
</evidence>
<proteinExistence type="predicted"/>
<dbReference type="InterPro" id="IPR032485">
    <property type="entry name" value="LRP1-like_beta_prop"/>
</dbReference>
<dbReference type="Gene3D" id="2.120.10.30">
    <property type="entry name" value="TolB, C-terminal domain"/>
    <property type="match status" value="1"/>
</dbReference>
<protein>
    <submittedName>
        <fullName evidence="2">DUF5050 domain-containing protein</fullName>
    </submittedName>
</protein>
<dbReference type="Pfam" id="PF16472">
    <property type="entry name" value="DUF5050"/>
    <property type="match status" value="1"/>
</dbReference>
<gene>
    <name evidence="2" type="ORF">OW729_14530</name>
</gene>
<accession>A0ABT4DBZ9</accession>
<comment type="caution">
    <text evidence="2">The sequence shown here is derived from an EMBL/GenBank/DDBJ whole genome shotgun (WGS) entry which is preliminary data.</text>
</comment>
<dbReference type="RefSeq" id="WP_268062271.1">
    <property type="nucleotide sequence ID" value="NZ_JAPQFJ010000016.1"/>
</dbReference>
<dbReference type="InterPro" id="IPR011042">
    <property type="entry name" value="6-blade_b-propeller_TolB-like"/>
</dbReference>
<sequence>MESLNKANTKINNLHNLISTYDKININVYIQTGEYIYYIDTSQDCKLYRIFKYDEKKELIVDYKVENIVIVKDNIFYTIKHQKKITLIKCNLEGKDTYIVCKDLSSTNAYCVFNKTIYYCENHNFRSYIKSVPLDGGNSSTIHESVGYISDLYYFKSHIYYKRKDYPYVGSEVLKKVNLNDKMKDSVVAAFYSKVYFYKNYMIYKNKNSSSVIIKDLETGKKIYETSQCNTILGVFNNYMLFTYEGFTDIDAKYVKNMLYMLNIETFNVNKLTDCNVSKAQMIDDYVYYKIKEKDSKIHRQNIDGEDRKTINVSNKYFPIKVFSKLF</sequence>
<dbReference type="Proteomes" id="UP001144612">
    <property type="component" value="Unassembled WGS sequence"/>
</dbReference>
<reference evidence="2" key="1">
    <citation type="submission" date="2022-12" db="EMBL/GenBank/DDBJ databases">
        <title>Clostridium sp. nov., isolated from industrial wastewater.</title>
        <authorList>
            <person name="Jiayan W."/>
        </authorList>
    </citation>
    <scope>NUCLEOTIDE SEQUENCE</scope>
    <source>
        <strain evidence="2">ZC22-4</strain>
    </source>
</reference>